<comment type="caution">
    <text evidence="1">The sequence shown here is derived from an EMBL/GenBank/DDBJ whole genome shotgun (WGS) entry which is preliminary data.</text>
</comment>
<keyword evidence="2" id="KW-1185">Reference proteome</keyword>
<evidence type="ECO:0000313" key="1">
    <source>
        <dbReference type="EMBL" id="GAA96929.1"/>
    </source>
</evidence>
<reference evidence="1 2" key="1">
    <citation type="journal article" date="2011" name="J. Gen. Appl. Microbiol.">
        <title>Draft genome sequencing of the enigmatic basidiomycete Mixia osmundae.</title>
        <authorList>
            <person name="Nishida H."/>
            <person name="Nagatsuka Y."/>
            <person name="Sugiyama J."/>
        </authorList>
    </citation>
    <scope>NUCLEOTIDE SEQUENCE [LARGE SCALE GENOMIC DNA]</scope>
    <source>
        <strain evidence="2">CBS 9802 / IAM 14324 / JCM 22182 / KY 12970</strain>
    </source>
</reference>
<evidence type="ECO:0008006" key="3">
    <source>
        <dbReference type="Google" id="ProtNLM"/>
    </source>
</evidence>
<dbReference type="InterPro" id="IPR032675">
    <property type="entry name" value="LRR_dom_sf"/>
</dbReference>
<dbReference type="InParanoid" id="G7E269"/>
<protein>
    <recommendedName>
        <fullName evidence="3">F-box domain-containing protein</fullName>
    </recommendedName>
</protein>
<gene>
    <name evidence="1" type="primary">Mo03603</name>
    <name evidence="1" type="ORF">E5Q_03603</name>
</gene>
<reference evidence="1 2" key="2">
    <citation type="journal article" date="2012" name="Open Biol.">
        <title>Characteristics of nucleosomes and linker DNA regions on the genome of the basidiomycete Mixia osmundae revealed by mono- and dinucleosome mapping.</title>
        <authorList>
            <person name="Nishida H."/>
            <person name="Kondo S."/>
            <person name="Matsumoto T."/>
            <person name="Suzuki Y."/>
            <person name="Yoshikawa H."/>
            <person name="Taylor T.D."/>
            <person name="Sugiyama J."/>
        </authorList>
    </citation>
    <scope>NUCLEOTIDE SEQUENCE [LARGE SCALE GENOMIC DNA]</scope>
    <source>
        <strain evidence="2">CBS 9802 / IAM 14324 / JCM 22182 / KY 12970</strain>
    </source>
</reference>
<evidence type="ECO:0000313" key="2">
    <source>
        <dbReference type="Proteomes" id="UP000009131"/>
    </source>
</evidence>
<dbReference type="Gene3D" id="3.80.10.10">
    <property type="entry name" value="Ribonuclease Inhibitor"/>
    <property type="match status" value="1"/>
</dbReference>
<dbReference type="SUPFAM" id="SSF52047">
    <property type="entry name" value="RNI-like"/>
    <property type="match status" value="1"/>
</dbReference>
<dbReference type="HOGENOM" id="CLU_607031_0_0_1"/>
<dbReference type="AlphaFoldDB" id="G7E269"/>
<proteinExistence type="predicted"/>
<accession>G7E269</accession>
<dbReference type="Proteomes" id="UP000009131">
    <property type="component" value="Unassembled WGS sequence"/>
</dbReference>
<dbReference type="EMBL" id="BABT02000110">
    <property type="protein sequence ID" value="GAA96929.1"/>
    <property type="molecule type" value="Genomic_DNA"/>
</dbReference>
<name>G7E269_MIXOS</name>
<organism evidence="1 2">
    <name type="scientific">Mixia osmundae (strain CBS 9802 / IAM 14324 / JCM 22182 / KY 12970)</name>
    <dbReference type="NCBI Taxonomy" id="764103"/>
    <lineage>
        <taxon>Eukaryota</taxon>
        <taxon>Fungi</taxon>
        <taxon>Dikarya</taxon>
        <taxon>Basidiomycota</taxon>
        <taxon>Pucciniomycotina</taxon>
        <taxon>Mixiomycetes</taxon>
        <taxon>Mixiales</taxon>
        <taxon>Mixiaceae</taxon>
        <taxon>Mixia</taxon>
    </lineage>
</organism>
<sequence>MKFAEQALMSRDAGRAALDTMPSEVIDTIVKILVKGSTTTAQPTDLLTLRHISGRLRAACLPYLYKVRPRFNIWSIQIRVADEPVQDKMFTVHCPGQLSRLALDCFADPHFGAAINALMISGDHYDSQQWGGKAALNVLSNANRAALPNLSALKVDSAALVAIRDAPKEITRFLAKSIKTLSLDYRSTTHRGDVVLGAYPTPEYTPAQARDVFNWVQTCANVKSLTFVDACEHYDFEGCAATMEMLGSCVTRLPALESLTLTTTWPARGNTLPAHSQTTWQTSWHSKLRSLTLTRKIKLEHLAGFIHFACTTLTYLHVHDIEIAEGPGSRTMTLPNLLMFDWTEATTVTGLQNLRMRNLRTLRLGSLVSNDRELLACIDLRIFPLLEVIEIYNLADLLMENILRLKAACSNNGLALILRSTIEADREEKRERRGLPPVVPRSLYWHPRLVF</sequence>